<keyword evidence="4" id="KW-1185">Reference proteome</keyword>
<evidence type="ECO:0000256" key="2">
    <source>
        <dbReference type="SAM" id="Phobius"/>
    </source>
</evidence>
<dbReference type="OrthoDB" id="2642980at2759"/>
<dbReference type="Proteomes" id="UP000053989">
    <property type="component" value="Unassembled WGS sequence"/>
</dbReference>
<dbReference type="EMBL" id="KN822006">
    <property type="protein sequence ID" value="KIM69573.1"/>
    <property type="molecule type" value="Genomic_DNA"/>
</dbReference>
<sequence length="269" mass="29068">MGVLQETLQDLHTRADSTSTDSKSTGWGTMQIVTPIAVGIGLILLFAAYIIWQRRRGSSLGARPMRWNGFVSKFERVFSSPGRRVRHRVTRSTGLVTLDDSMASPGVRVDFQHISRQYSADSTDSSTPLTRSAQNDDYSLIDDPSSPKNRKNRRWSHQFLRLIGLGPQEVKSGVPCANWRIDVSSTGHGHDASGETGGLQGCAANGGLEGGEDDDFDMDRVIAIGDANFSSIASTTSRATTVGSSSICRIHTAPAVGPCRWVWGAISIS</sequence>
<feature type="transmembrane region" description="Helical" evidence="2">
    <location>
        <begin position="32"/>
        <end position="52"/>
    </location>
</feature>
<feature type="compositionally biased region" description="Polar residues" evidence="1">
    <location>
        <begin position="119"/>
        <end position="137"/>
    </location>
</feature>
<evidence type="ECO:0000313" key="4">
    <source>
        <dbReference type="Proteomes" id="UP000053989"/>
    </source>
</evidence>
<reference evidence="3 4" key="1">
    <citation type="submission" date="2014-04" db="EMBL/GenBank/DDBJ databases">
        <authorList>
            <consortium name="DOE Joint Genome Institute"/>
            <person name="Kuo A."/>
            <person name="Kohler A."/>
            <person name="Nagy L.G."/>
            <person name="Floudas D."/>
            <person name="Copeland A."/>
            <person name="Barry K.W."/>
            <person name="Cichocki N."/>
            <person name="Veneault-Fourrey C."/>
            <person name="LaButti K."/>
            <person name="Lindquist E.A."/>
            <person name="Lipzen A."/>
            <person name="Lundell T."/>
            <person name="Morin E."/>
            <person name="Murat C."/>
            <person name="Sun H."/>
            <person name="Tunlid A."/>
            <person name="Henrissat B."/>
            <person name="Grigoriev I.V."/>
            <person name="Hibbett D.S."/>
            <person name="Martin F."/>
            <person name="Nordberg H.P."/>
            <person name="Cantor M.N."/>
            <person name="Hua S.X."/>
        </authorList>
    </citation>
    <scope>NUCLEOTIDE SEQUENCE [LARGE SCALE GENOMIC DNA]</scope>
    <source>
        <strain evidence="3 4">Foug A</strain>
    </source>
</reference>
<evidence type="ECO:0000256" key="1">
    <source>
        <dbReference type="SAM" id="MobiDB-lite"/>
    </source>
</evidence>
<keyword evidence="2" id="KW-0812">Transmembrane</keyword>
<reference evidence="4" key="2">
    <citation type="submission" date="2015-01" db="EMBL/GenBank/DDBJ databases">
        <title>Evolutionary Origins and Diversification of the Mycorrhizal Mutualists.</title>
        <authorList>
            <consortium name="DOE Joint Genome Institute"/>
            <consortium name="Mycorrhizal Genomics Consortium"/>
            <person name="Kohler A."/>
            <person name="Kuo A."/>
            <person name="Nagy L.G."/>
            <person name="Floudas D."/>
            <person name="Copeland A."/>
            <person name="Barry K.W."/>
            <person name="Cichocki N."/>
            <person name="Veneault-Fourrey C."/>
            <person name="LaButti K."/>
            <person name="Lindquist E.A."/>
            <person name="Lipzen A."/>
            <person name="Lundell T."/>
            <person name="Morin E."/>
            <person name="Murat C."/>
            <person name="Riley R."/>
            <person name="Ohm R."/>
            <person name="Sun H."/>
            <person name="Tunlid A."/>
            <person name="Henrissat B."/>
            <person name="Grigoriev I.V."/>
            <person name="Hibbett D.S."/>
            <person name="Martin F."/>
        </authorList>
    </citation>
    <scope>NUCLEOTIDE SEQUENCE [LARGE SCALE GENOMIC DNA]</scope>
    <source>
        <strain evidence="4">Foug A</strain>
    </source>
</reference>
<organism evidence="3 4">
    <name type="scientific">Scleroderma citrinum Foug A</name>
    <dbReference type="NCBI Taxonomy" id="1036808"/>
    <lineage>
        <taxon>Eukaryota</taxon>
        <taxon>Fungi</taxon>
        <taxon>Dikarya</taxon>
        <taxon>Basidiomycota</taxon>
        <taxon>Agaricomycotina</taxon>
        <taxon>Agaricomycetes</taxon>
        <taxon>Agaricomycetidae</taxon>
        <taxon>Boletales</taxon>
        <taxon>Sclerodermatineae</taxon>
        <taxon>Sclerodermataceae</taxon>
        <taxon>Scleroderma</taxon>
    </lineage>
</organism>
<proteinExistence type="predicted"/>
<protein>
    <submittedName>
        <fullName evidence="3">Uncharacterized protein</fullName>
    </submittedName>
</protein>
<feature type="region of interest" description="Disordered" evidence="1">
    <location>
        <begin position="119"/>
        <end position="153"/>
    </location>
</feature>
<accession>A0A0C3A7C7</accession>
<name>A0A0C3A7C7_9AGAM</name>
<dbReference type="AlphaFoldDB" id="A0A0C3A7C7"/>
<dbReference type="InParanoid" id="A0A0C3A7C7"/>
<dbReference type="HOGENOM" id="CLU_1034989_0_0_1"/>
<evidence type="ECO:0000313" key="3">
    <source>
        <dbReference type="EMBL" id="KIM69573.1"/>
    </source>
</evidence>
<keyword evidence="2" id="KW-1133">Transmembrane helix</keyword>
<gene>
    <name evidence="3" type="ORF">SCLCIDRAFT_713112</name>
</gene>
<keyword evidence="2" id="KW-0472">Membrane</keyword>